<evidence type="ECO:0000256" key="6">
    <source>
        <dbReference type="ARBA" id="ARBA00022801"/>
    </source>
</evidence>
<dbReference type="STRING" id="1122198.SAMN02745729_109121"/>
<keyword evidence="4 13" id="KW-0645">Protease</keyword>
<feature type="transmembrane region" description="Helical" evidence="11">
    <location>
        <begin position="97"/>
        <end position="118"/>
    </location>
</feature>
<dbReference type="Pfam" id="PF17820">
    <property type="entry name" value="PDZ_6"/>
    <property type="match status" value="1"/>
</dbReference>
<dbReference type="SUPFAM" id="SSF50156">
    <property type="entry name" value="PDZ domain-like"/>
    <property type="match status" value="2"/>
</dbReference>
<feature type="transmembrane region" description="Helical" evidence="11">
    <location>
        <begin position="6"/>
        <end position="28"/>
    </location>
</feature>
<evidence type="ECO:0000256" key="9">
    <source>
        <dbReference type="ARBA" id="ARBA00023049"/>
    </source>
</evidence>
<name>A0A1H4EZ85_9GAMM</name>
<evidence type="ECO:0000256" key="11">
    <source>
        <dbReference type="RuleBase" id="RU362031"/>
    </source>
</evidence>
<keyword evidence="7 11" id="KW-0862">Zinc</keyword>
<dbReference type="GO" id="GO:0016020">
    <property type="term" value="C:membrane"/>
    <property type="evidence" value="ECO:0007669"/>
    <property type="project" value="UniProtKB-SubCell"/>
</dbReference>
<dbReference type="GO" id="GO:0004222">
    <property type="term" value="F:metalloendopeptidase activity"/>
    <property type="evidence" value="ECO:0007669"/>
    <property type="project" value="InterPro"/>
</dbReference>
<dbReference type="EC" id="3.4.24.-" evidence="11"/>
<organism evidence="13 14">
    <name type="scientific">Marinobacterium iners DSM 11526</name>
    <dbReference type="NCBI Taxonomy" id="1122198"/>
    <lineage>
        <taxon>Bacteria</taxon>
        <taxon>Pseudomonadati</taxon>
        <taxon>Pseudomonadota</taxon>
        <taxon>Gammaproteobacteria</taxon>
        <taxon>Oceanospirillales</taxon>
        <taxon>Oceanospirillaceae</taxon>
        <taxon>Marinobacterium</taxon>
    </lineage>
</organism>
<dbReference type="AlphaFoldDB" id="A0A1H4EZ85"/>
<evidence type="ECO:0000256" key="4">
    <source>
        <dbReference type="ARBA" id="ARBA00022670"/>
    </source>
</evidence>
<feature type="domain" description="PDZ" evidence="12">
    <location>
        <begin position="201"/>
        <end position="291"/>
    </location>
</feature>
<feature type="transmembrane region" description="Helical" evidence="11">
    <location>
        <begin position="383"/>
        <end position="412"/>
    </location>
</feature>
<evidence type="ECO:0000313" key="14">
    <source>
        <dbReference type="Proteomes" id="UP000242469"/>
    </source>
</evidence>
<dbReference type="Gene3D" id="2.30.42.10">
    <property type="match status" value="2"/>
</dbReference>
<sequence>MSLLQTILATLVTLGLLVTIHEWGHFWVARRCGVKVLRFSVGFGKPLWMRVGRDGTEYTIAAIPLGGYVRMLDEREGDVPESLRAQAFNNKPVLQRIAIVAAGPLVNLLFAVLAYWFLFIYGVSSVVPVVGDVRPDSPAASANVESGYEVLEVDGNSVRSWSEVNLRLAARVGETGRVELMLGEPARGYARSYSVPIERWDVDLERESPVTALGLMPWQPEIPAVIGLLTEDGRAGAAGIQVGDRVLKVDGEPVADWIELVHKVQAAPEQPLELMLEREGRIVTLTVVPATRALPDGRSQGYIGAGVSPVEYPGSMQRTLSYGPIEALVAGVEKTGQMIGLTLDAIGKMIAGVISVKNLSGPITIAKVAGTSAASGLESFVSFLAYLSISLGVLNLLPIPMLDGGHLLYYAVELIRGRPVSERVQMLGLRIGMVLLFSLMALAILNDLARLF</sequence>
<dbReference type="InterPro" id="IPR041489">
    <property type="entry name" value="PDZ_6"/>
</dbReference>
<feature type="transmembrane region" description="Helical" evidence="11">
    <location>
        <begin position="424"/>
        <end position="445"/>
    </location>
</feature>
<keyword evidence="10 11" id="KW-0472">Membrane</keyword>
<dbReference type="NCBIfam" id="NF008046">
    <property type="entry name" value="PRK10779.1"/>
    <property type="match status" value="1"/>
</dbReference>
<dbReference type="RefSeq" id="WP_091826881.1">
    <property type="nucleotide sequence ID" value="NZ_FNRJ01000009.1"/>
</dbReference>
<keyword evidence="11" id="KW-0479">Metal-binding</keyword>
<evidence type="ECO:0000256" key="7">
    <source>
        <dbReference type="ARBA" id="ARBA00022833"/>
    </source>
</evidence>
<dbReference type="GO" id="GO:0046872">
    <property type="term" value="F:metal ion binding"/>
    <property type="evidence" value="ECO:0007669"/>
    <property type="project" value="UniProtKB-KW"/>
</dbReference>
<comment type="similarity">
    <text evidence="3 11">Belongs to the peptidase M50B family.</text>
</comment>
<keyword evidence="8 11" id="KW-1133">Transmembrane helix</keyword>
<keyword evidence="9 11" id="KW-0482">Metalloprotease</keyword>
<keyword evidence="14" id="KW-1185">Reference proteome</keyword>
<dbReference type="Pfam" id="PF02163">
    <property type="entry name" value="Peptidase_M50"/>
    <property type="match status" value="1"/>
</dbReference>
<keyword evidence="5 11" id="KW-0812">Transmembrane</keyword>
<dbReference type="Proteomes" id="UP000242469">
    <property type="component" value="Unassembled WGS sequence"/>
</dbReference>
<dbReference type="InterPro" id="IPR001478">
    <property type="entry name" value="PDZ"/>
</dbReference>
<evidence type="ECO:0000256" key="10">
    <source>
        <dbReference type="ARBA" id="ARBA00023136"/>
    </source>
</evidence>
<dbReference type="InterPro" id="IPR008915">
    <property type="entry name" value="Peptidase_M50"/>
</dbReference>
<gene>
    <name evidence="13" type="ORF">SAMN02745729_109121</name>
</gene>
<dbReference type="InterPro" id="IPR004387">
    <property type="entry name" value="Pept_M50_Zn"/>
</dbReference>
<dbReference type="GO" id="GO:0006508">
    <property type="term" value="P:proteolysis"/>
    <property type="evidence" value="ECO:0007669"/>
    <property type="project" value="UniProtKB-KW"/>
</dbReference>
<dbReference type="EMBL" id="FNRJ01000009">
    <property type="protein sequence ID" value="SEA89582.1"/>
    <property type="molecule type" value="Genomic_DNA"/>
</dbReference>
<reference evidence="14" key="1">
    <citation type="submission" date="2016-10" db="EMBL/GenBank/DDBJ databases">
        <authorList>
            <person name="Varghese N."/>
            <person name="Submissions S."/>
        </authorList>
    </citation>
    <scope>NUCLEOTIDE SEQUENCE [LARGE SCALE GENOMIC DNA]</scope>
    <source>
        <strain evidence="14">DSM 11526</strain>
    </source>
</reference>
<evidence type="ECO:0000256" key="8">
    <source>
        <dbReference type="ARBA" id="ARBA00022989"/>
    </source>
</evidence>
<dbReference type="PANTHER" id="PTHR42837">
    <property type="entry name" value="REGULATOR OF SIGMA-E PROTEASE RSEP"/>
    <property type="match status" value="1"/>
</dbReference>
<dbReference type="CDD" id="cd06163">
    <property type="entry name" value="S2P-M50_PDZ_RseP-like"/>
    <property type="match status" value="2"/>
</dbReference>
<dbReference type="PANTHER" id="PTHR42837:SF2">
    <property type="entry name" value="MEMBRANE METALLOPROTEASE ARASP2, CHLOROPLASTIC-RELATED"/>
    <property type="match status" value="1"/>
</dbReference>
<dbReference type="SMART" id="SM00228">
    <property type="entry name" value="PDZ"/>
    <property type="match status" value="2"/>
</dbReference>
<protein>
    <recommendedName>
        <fullName evidence="11">Zinc metalloprotease</fullName>
        <ecNumber evidence="11">3.4.24.-</ecNumber>
    </recommendedName>
</protein>
<evidence type="ECO:0000256" key="3">
    <source>
        <dbReference type="ARBA" id="ARBA00007931"/>
    </source>
</evidence>
<accession>A0A1H4EZ85</accession>
<keyword evidence="6 11" id="KW-0378">Hydrolase</keyword>
<evidence type="ECO:0000313" key="13">
    <source>
        <dbReference type="EMBL" id="SEA89582.1"/>
    </source>
</evidence>
<dbReference type="OrthoDB" id="9782003at2"/>
<evidence type="ECO:0000256" key="1">
    <source>
        <dbReference type="ARBA" id="ARBA00001947"/>
    </source>
</evidence>
<dbReference type="NCBIfam" id="TIGR00054">
    <property type="entry name" value="RIP metalloprotease RseP"/>
    <property type="match status" value="1"/>
</dbReference>
<evidence type="ECO:0000256" key="5">
    <source>
        <dbReference type="ARBA" id="ARBA00022692"/>
    </source>
</evidence>
<evidence type="ECO:0000259" key="12">
    <source>
        <dbReference type="PROSITE" id="PS50106"/>
    </source>
</evidence>
<proteinExistence type="inferred from homology"/>
<comment type="subcellular location">
    <subcellularLocation>
        <location evidence="2">Membrane</location>
        <topology evidence="2">Multi-pass membrane protein</topology>
    </subcellularLocation>
</comment>
<comment type="cofactor">
    <cofactor evidence="1 11">
        <name>Zn(2+)</name>
        <dbReference type="ChEBI" id="CHEBI:29105"/>
    </cofactor>
</comment>
<evidence type="ECO:0000256" key="2">
    <source>
        <dbReference type="ARBA" id="ARBA00004141"/>
    </source>
</evidence>
<dbReference type="InterPro" id="IPR036034">
    <property type="entry name" value="PDZ_sf"/>
</dbReference>
<dbReference type="PROSITE" id="PS50106">
    <property type="entry name" value="PDZ"/>
    <property type="match status" value="1"/>
</dbReference>